<evidence type="ECO:0000313" key="3">
    <source>
        <dbReference type="Proteomes" id="UP000593663"/>
    </source>
</evidence>
<gene>
    <name evidence="1" type="ORF">GCM10019071_29030</name>
    <name evidence="2" type="ORF">H5V43_20155</name>
</gene>
<organism evidence="2 3">
    <name type="scientific">Sphingobium fuliginis (strain ATCC 27551)</name>
    <dbReference type="NCBI Taxonomy" id="336203"/>
    <lineage>
        <taxon>Bacteria</taxon>
        <taxon>Pseudomonadati</taxon>
        <taxon>Pseudomonadota</taxon>
        <taxon>Alphaproteobacteria</taxon>
        <taxon>Sphingomonadales</taxon>
        <taxon>Sphingomonadaceae</taxon>
        <taxon>Sphingobium</taxon>
    </lineage>
</organism>
<reference evidence="1" key="5">
    <citation type="submission" date="2024-05" db="EMBL/GenBank/DDBJ databases">
        <authorList>
            <person name="Sun Q."/>
            <person name="Sedlacek I."/>
        </authorList>
    </citation>
    <scope>NUCLEOTIDE SEQUENCE</scope>
    <source>
        <strain evidence="1">CCM 7327</strain>
    </source>
</reference>
<protein>
    <submittedName>
        <fullName evidence="2">Tyrosine-protein kinase family protein</fullName>
    </submittedName>
</protein>
<dbReference type="GO" id="GO:0016301">
    <property type="term" value="F:kinase activity"/>
    <property type="evidence" value="ECO:0007669"/>
    <property type="project" value="UniProtKB-KW"/>
</dbReference>
<dbReference type="EMBL" id="CP060036">
    <property type="protein sequence ID" value="QOT73527.1"/>
    <property type="molecule type" value="Genomic_DNA"/>
</dbReference>
<evidence type="ECO:0000313" key="1">
    <source>
        <dbReference type="EMBL" id="GFZ96774.1"/>
    </source>
</evidence>
<dbReference type="SUPFAM" id="SSF52540">
    <property type="entry name" value="P-loop containing nucleoside triphosphate hydrolases"/>
    <property type="match status" value="1"/>
</dbReference>
<dbReference type="InterPro" id="IPR027417">
    <property type="entry name" value="P-loop_NTPase"/>
</dbReference>
<reference evidence="1" key="1">
    <citation type="journal article" date="2014" name="Int. J. Syst. Evol. Microbiol.">
        <title>Complete genome of a new Firmicutes species belonging to the dominant human colonic microbiota ('Ruminococcus bicirculans') reveals two chromosomes and a selective capacity to utilize plant glucans.</title>
        <authorList>
            <consortium name="NISC Comparative Sequencing Program"/>
            <person name="Wegmann U."/>
            <person name="Louis P."/>
            <person name="Goesmann A."/>
            <person name="Henrissat B."/>
            <person name="Duncan S.H."/>
            <person name="Flint H.J."/>
        </authorList>
    </citation>
    <scope>NUCLEOTIDE SEQUENCE</scope>
    <source>
        <strain evidence="1">CCM 7327</strain>
    </source>
</reference>
<dbReference type="Proteomes" id="UP000593663">
    <property type="component" value="Chromosome 2"/>
</dbReference>
<reference evidence="3" key="3">
    <citation type="submission" date="2020-08" db="EMBL/GenBank/DDBJ databases">
        <title>Complete genome sequence of Sphingobium barthaii strain KK22, a high-molecular-weight polycyclic aromatic hydrocarbon-degrading soil bacterium.</title>
        <authorList>
            <person name="Mori J.F."/>
            <person name="Kanaly R.A."/>
        </authorList>
    </citation>
    <scope>NUCLEOTIDE SEQUENCE [LARGE SCALE GENOMIC DNA]</scope>
    <source>
        <strain evidence="3">KK22</strain>
    </source>
</reference>
<keyword evidence="4" id="KW-1185">Reference proteome</keyword>
<dbReference type="Proteomes" id="UP000628109">
    <property type="component" value="Unassembled WGS sequence"/>
</dbReference>
<evidence type="ECO:0000313" key="4">
    <source>
        <dbReference type="Proteomes" id="UP000628109"/>
    </source>
</evidence>
<keyword evidence="2" id="KW-0418">Kinase</keyword>
<name>A0A4Q4IUP6_SPHSA</name>
<sequence>MVMRLRSTERSEQPGAIFIAAGPGEKPEMNAVGPIQVDPLVVAISDPEDRLAVQARDIQSTLAALRLADGRAPSSIAVLTVGAVDEAAILTANVAVSAALSGLRTLLVDMKQSDFVQHRLLGQTPVTPTDPEDDLHAFVRPASIPRLSLLAAASDSRDLADMMADFDLCLVDASHVEDLALAAAGAEVAILAVSRDATTTADLKSTINKLSMLGMPLIGTVMIV</sequence>
<keyword evidence="2" id="KW-0808">Transferase</keyword>
<proteinExistence type="predicted"/>
<evidence type="ECO:0000313" key="2">
    <source>
        <dbReference type="EMBL" id="QOT73527.1"/>
    </source>
</evidence>
<dbReference type="Gene3D" id="3.40.50.300">
    <property type="entry name" value="P-loop containing nucleotide triphosphate hydrolases"/>
    <property type="match status" value="1"/>
</dbReference>
<accession>A0A4Q4IUP6</accession>
<reference evidence="2" key="4">
    <citation type="journal article" date="2021" name="Microbiol. Resour. Announc.">
        <title>Complete Genome Sequence of Sphingobium barthaii KK22, a High-Molecular-Weight Polycyclic Aromatic Hydrocarbon-Degrading Soil Bacterium.</title>
        <authorList>
            <person name="Mori J.F."/>
            <person name="Kanaly R.A."/>
        </authorList>
    </citation>
    <scope>NUCLEOTIDE SEQUENCE</scope>
    <source>
        <strain evidence="2">KK22</strain>
    </source>
</reference>
<reference evidence="4" key="2">
    <citation type="journal article" date="2019" name="Int. J. Syst. Evol. Microbiol.">
        <title>The Global Catalogue of Microorganisms (GCM) 10K type strain sequencing project: providing services to taxonomists for standard genome sequencing and annotation.</title>
        <authorList>
            <consortium name="The Broad Institute Genomics Platform"/>
            <consortium name="The Broad Institute Genome Sequencing Center for Infectious Disease"/>
            <person name="Wu L."/>
            <person name="Ma J."/>
        </authorList>
    </citation>
    <scope>NUCLEOTIDE SEQUENCE [LARGE SCALE GENOMIC DNA]</scope>
    <source>
        <strain evidence="4">CCM 7327</strain>
    </source>
</reference>
<dbReference type="AlphaFoldDB" id="A0A4Q4IUP6"/>
<dbReference type="EMBL" id="BMDU01000006">
    <property type="protein sequence ID" value="GFZ96774.1"/>
    <property type="molecule type" value="Genomic_DNA"/>
</dbReference>
<dbReference type="KEGG" id="sbar:H5V43_20155"/>